<name>A0A5P9QD85_9MICO</name>
<dbReference type="Pfam" id="PF10604">
    <property type="entry name" value="Polyketide_cyc2"/>
    <property type="match status" value="1"/>
</dbReference>
<evidence type="ECO:0000313" key="2">
    <source>
        <dbReference type="Proteomes" id="UP000326702"/>
    </source>
</evidence>
<dbReference type="InterPro" id="IPR019587">
    <property type="entry name" value="Polyketide_cyclase/dehydratase"/>
</dbReference>
<dbReference type="SUPFAM" id="SSF55961">
    <property type="entry name" value="Bet v1-like"/>
    <property type="match status" value="1"/>
</dbReference>
<evidence type="ECO:0000313" key="1">
    <source>
        <dbReference type="EMBL" id="QFU99337.1"/>
    </source>
</evidence>
<sequence>MIYARTISRMWTFEHTAPTTASPDAVWALWSDVGTWKAWNADIMAMDLRGPFASGTAFTMNPGREDAVELVLADVVPGESFTDEARFGDLVLRTTHRIEHVPGAGSDDPGPDGARPGLRVVYRMEISGPGADEAGPELGPQITSDWPETIAALVALAEAR</sequence>
<organism evidence="1 2">
    <name type="scientific">Luteimicrobium xylanilyticum</name>
    <dbReference type="NCBI Taxonomy" id="1133546"/>
    <lineage>
        <taxon>Bacteria</taxon>
        <taxon>Bacillati</taxon>
        <taxon>Actinomycetota</taxon>
        <taxon>Actinomycetes</taxon>
        <taxon>Micrococcales</taxon>
        <taxon>Luteimicrobium</taxon>
    </lineage>
</organism>
<dbReference type="EMBL" id="CP045529">
    <property type="protein sequence ID" value="QFU99337.1"/>
    <property type="molecule type" value="Genomic_DNA"/>
</dbReference>
<dbReference type="Proteomes" id="UP000326702">
    <property type="component" value="Chromosome"/>
</dbReference>
<proteinExistence type="predicted"/>
<dbReference type="InterPro" id="IPR023393">
    <property type="entry name" value="START-like_dom_sf"/>
</dbReference>
<dbReference type="KEGG" id="lxl:KDY119_02865"/>
<accession>A0A5P9QD85</accession>
<keyword evidence="2" id="KW-1185">Reference proteome</keyword>
<dbReference type="Gene3D" id="3.30.530.20">
    <property type="match status" value="1"/>
</dbReference>
<gene>
    <name evidence="1" type="ORF">KDY119_02865</name>
</gene>
<protein>
    <submittedName>
        <fullName evidence="1">Uncharacterized protein</fullName>
    </submittedName>
</protein>
<reference evidence="1 2" key="1">
    <citation type="submission" date="2019-10" db="EMBL/GenBank/DDBJ databases">
        <title>Genome sequence of Luteimicrobium xylanilyticum HY-24.</title>
        <authorList>
            <person name="Kim D.Y."/>
            <person name="Park H.-Y."/>
        </authorList>
    </citation>
    <scope>NUCLEOTIDE SEQUENCE [LARGE SCALE GENOMIC DNA]</scope>
    <source>
        <strain evidence="1 2">HY-24</strain>
    </source>
</reference>
<dbReference type="AlphaFoldDB" id="A0A5P9QD85"/>